<dbReference type="AlphaFoldDB" id="A0A7W5TUS3"/>
<dbReference type="Proteomes" id="UP000547528">
    <property type="component" value="Unassembled WGS sequence"/>
</dbReference>
<evidence type="ECO:0000313" key="2">
    <source>
        <dbReference type="Proteomes" id="UP000547528"/>
    </source>
</evidence>
<gene>
    <name evidence="1" type="ORF">FHX47_000467</name>
</gene>
<dbReference type="RefSeq" id="WP_183357265.1">
    <property type="nucleotide sequence ID" value="NZ_BAABKR010000001.1"/>
</dbReference>
<dbReference type="EMBL" id="JACIBT010000001">
    <property type="protein sequence ID" value="MBB3666874.1"/>
    <property type="molecule type" value="Genomic_DNA"/>
</dbReference>
<name>A0A7W5TUS3_9MICC</name>
<accession>A0A7W5TUS3</accession>
<sequence>MKALPDEPGTWARLHPMLRESWGRSAVSLTDPTDAVAPIQLDDADLSAYRREHPLAPVLPIFQRLLMGPAAAAGLIVAIGDAQGCLLWVDGDHRMLRRAEAGAFQPGANWSEAAIGTNAPGTALFTGNGAQVHQEEHYAFSAHAFSCSAAPIRDPHSGALLGVVDLTGGEEAIATHSLPLIYAAIGAAESELRAMPLVSPVPQLASLGTLNPQLRAGADQVSLTLRHAEILALLSWHAETGNGGMTASELAEMLFGEPGHEVALRAEIVRLRRVLESTPASGGVRLESKPYRLSASLEFDGITALNAVTAGDRRAALDVYDGPLLPSSEAPGIVQLRRSLALTLREAIIADGSAEDLWRYLQLPEATDDEHALYTALRILPADSPQRAVLVARMQR</sequence>
<evidence type="ECO:0008006" key="3">
    <source>
        <dbReference type="Google" id="ProtNLM"/>
    </source>
</evidence>
<protein>
    <recommendedName>
        <fullName evidence="3">GAF domain-containing protein</fullName>
    </recommendedName>
</protein>
<dbReference type="Gene3D" id="3.30.450.40">
    <property type="match status" value="1"/>
</dbReference>
<keyword evidence="2" id="KW-1185">Reference proteome</keyword>
<dbReference type="InterPro" id="IPR029016">
    <property type="entry name" value="GAF-like_dom_sf"/>
</dbReference>
<evidence type="ECO:0000313" key="1">
    <source>
        <dbReference type="EMBL" id="MBB3666874.1"/>
    </source>
</evidence>
<reference evidence="1 2" key="1">
    <citation type="submission" date="2020-08" db="EMBL/GenBank/DDBJ databases">
        <title>Sequencing the genomes of 1000 actinobacteria strains.</title>
        <authorList>
            <person name="Klenk H.-P."/>
        </authorList>
    </citation>
    <scope>NUCLEOTIDE SEQUENCE [LARGE SCALE GENOMIC DNA]</scope>
    <source>
        <strain evidence="1 2">DSM 28238</strain>
    </source>
</reference>
<comment type="caution">
    <text evidence="1">The sequence shown here is derived from an EMBL/GenBank/DDBJ whole genome shotgun (WGS) entry which is preliminary data.</text>
</comment>
<organism evidence="1 2">
    <name type="scientific">Garicola koreensis</name>
    <dbReference type="NCBI Taxonomy" id="1262554"/>
    <lineage>
        <taxon>Bacteria</taxon>
        <taxon>Bacillati</taxon>
        <taxon>Actinomycetota</taxon>
        <taxon>Actinomycetes</taxon>
        <taxon>Micrococcales</taxon>
        <taxon>Micrococcaceae</taxon>
        <taxon>Garicola</taxon>
    </lineage>
</organism>
<proteinExistence type="predicted"/>